<proteinExistence type="predicted"/>
<protein>
    <recommendedName>
        <fullName evidence="3">HTH arsR-type domain-containing protein</fullName>
    </recommendedName>
</protein>
<sequence>MFFKIYKNKHIKYFMAQEILEKLFESPVKARLLKLFLRNLNDGFTIEEATKKTRSDSSGVEKQIKNMTAIGLLQSQKSVRKKKGKGSGVYYVANQDFEFFNELRSLVLKSSPASHEKLQDKLKKLGRVKLAVLSGVFVNQDNGRVDLLLIGDGITDNKMHSFLKEVEAEVGKEVRYAFMDTNEFHYRFSMFDRFILDILERPHEKIINKLGIE</sequence>
<dbReference type="Proteomes" id="UP000231450">
    <property type="component" value="Unassembled WGS sequence"/>
</dbReference>
<name>A0A2M8KDP7_9BACT</name>
<dbReference type="AlphaFoldDB" id="A0A2M8KDP7"/>
<dbReference type="EMBL" id="PFDW01000061">
    <property type="protein sequence ID" value="PJE58040.1"/>
    <property type="molecule type" value="Genomic_DNA"/>
</dbReference>
<organism evidence="1 2">
    <name type="scientific">Candidatus Portnoybacteria bacterium CG10_big_fil_rev_8_21_14_0_10_36_7</name>
    <dbReference type="NCBI Taxonomy" id="1974812"/>
    <lineage>
        <taxon>Bacteria</taxon>
        <taxon>Candidatus Portnoyibacteriota</taxon>
    </lineage>
</organism>
<reference evidence="2" key="1">
    <citation type="submission" date="2017-09" db="EMBL/GenBank/DDBJ databases">
        <title>Depth-based differentiation of microbial function through sediment-hosted aquifers and enrichment of novel symbionts in the deep terrestrial subsurface.</title>
        <authorList>
            <person name="Probst A.J."/>
            <person name="Ladd B."/>
            <person name="Jarett J.K."/>
            <person name="Geller-Mcgrath D.E."/>
            <person name="Sieber C.M.K."/>
            <person name="Emerson J.B."/>
            <person name="Anantharaman K."/>
            <person name="Thomas B.C."/>
            <person name="Malmstrom R."/>
            <person name="Stieglmeier M."/>
            <person name="Klingl A."/>
            <person name="Woyke T."/>
            <person name="Ryan C.M."/>
            <person name="Banfield J.F."/>
        </authorList>
    </citation>
    <scope>NUCLEOTIDE SEQUENCE [LARGE SCALE GENOMIC DNA]</scope>
</reference>
<evidence type="ECO:0000313" key="1">
    <source>
        <dbReference type="EMBL" id="PJE58040.1"/>
    </source>
</evidence>
<evidence type="ECO:0008006" key="3">
    <source>
        <dbReference type="Google" id="ProtNLM"/>
    </source>
</evidence>
<comment type="caution">
    <text evidence="1">The sequence shown here is derived from an EMBL/GenBank/DDBJ whole genome shotgun (WGS) entry which is preliminary data.</text>
</comment>
<gene>
    <name evidence="1" type="ORF">COU81_02900</name>
</gene>
<evidence type="ECO:0000313" key="2">
    <source>
        <dbReference type="Proteomes" id="UP000231450"/>
    </source>
</evidence>
<accession>A0A2M8KDP7</accession>